<gene>
    <name evidence="3" type="ORF">KP79_PYT19843</name>
</gene>
<dbReference type="PANTHER" id="PTHR13318:SF152">
    <property type="entry name" value="F-BOX_LRR-REPEAT PROTEIN 4"/>
    <property type="match status" value="1"/>
</dbReference>
<evidence type="ECO:0000313" key="3">
    <source>
        <dbReference type="EMBL" id="OWF39443.1"/>
    </source>
</evidence>
<dbReference type="InterPro" id="IPR006553">
    <property type="entry name" value="Leu-rich_rpt_Cys-con_subtyp"/>
</dbReference>
<dbReference type="InterPro" id="IPR032675">
    <property type="entry name" value="LRR_dom_sf"/>
</dbReference>
<dbReference type="Proteomes" id="UP000242188">
    <property type="component" value="Unassembled WGS sequence"/>
</dbReference>
<dbReference type="AlphaFoldDB" id="A0A210PSH5"/>
<dbReference type="Gene3D" id="3.80.10.10">
    <property type="entry name" value="Ribonuclease Inhibitor"/>
    <property type="match status" value="1"/>
</dbReference>
<dbReference type="GO" id="GO:0019005">
    <property type="term" value="C:SCF ubiquitin ligase complex"/>
    <property type="evidence" value="ECO:0007669"/>
    <property type="project" value="TreeGrafter"/>
</dbReference>
<dbReference type="SUPFAM" id="SSF52047">
    <property type="entry name" value="RNI-like"/>
    <property type="match status" value="1"/>
</dbReference>
<dbReference type="PROSITE" id="PS50181">
    <property type="entry name" value="FBOX"/>
    <property type="match status" value="1"/>
</dbReference>
<dbReference type="InterPro" id="IPR001810">
    <property type="entry name" value="F-box_dom"/>
</dbReference>
<dbReference type="SMART" id="SM00367">
    <property type="entry name" value="LRR_CC"/>
    <property type="match status" value="7"/>
</dbReference>
<name>A0A210PSH5_MIZYE</name>
<evidence type="ECO:0000256" key="1">
    <source>
        <dbReference type="ARBA" id="ARBA00022786"/>
    </source>
</evidence>
<keyword evidence="4" id="KW-1185">Reference proteome</keyword>
<evidence type="ECO:0000259" key="2">
    <source>
        <dbReference type="PROSITE" id="PS50181"/>
    </source>
</evidence>
<proteinExistence type="predicted"/>
<keyword evidence="1" id="KW-0833">Ubl conjugation pathway</keyword>
<dbReference type="Pfam" id="PF25372">
    <property type="entry name" value="DUF7885"/>
    <property type="match status" value="1"/>
</dbReference>
<dbReference type="EMBL" id="NEDP02005525">
    <property type="protein sequence ID" value="OWF39443.1"/>
    <property type="molecule type" value="Genomic_DNA"/>
</dbReference>
<dbReference type="GO" id="GO:0031146">
    <property type="term" value="P:SCF-dependent proteasomal ubiquitin-dependent protein catabolic process"/>
    <property type="evidence" value="ECO:0007669"/>
    <property type="project" value="TreeGrafter"/>
</dbReference>
<dbReference type="InterPro" id="IPR057207">
    <property type="entry name" value="FBXL15_LRR"/>
</dbReference>
<reference evidence="3 4" key="1">
    <citation type="journal article" date="2017" name="Nat. Ecol. Evol.">
        <title>Scallop genome provides insights into evolution of bilaterian karyotype and development.</title>
        <authorList>
            <person name="Wang S."/>
            <person name="Zhang J."/>
            <person name="Jiao W."/>
            <person name="Li J."/>
            <person name="Xun X."/>
            <person name="Sun Y."/>
            <person name="Guo X."/>
            <person name="Huan P."/>
            <person name="Dong B."/>
            <person name="Zhang L."/>
            <person name="Hu X."/>
            <person name="Sun X."/>
            <person name="Wang J."/>
            <person name="Zhao C."/>
            <person name="Wang Y."/>
            <person name="Wang D."/>
            <person name="Huang X."/>
            <person name="Wang R."/>
            <person name="Lv J."/>
            <person name="Li Y."/>
            <person name="Zhang Z."/>
            <person name="Liu B."/>
            <person name="Lu W."/>
            <person name="Hui Y."/>
            <person name="Liang J."/>
            <person name="Zhou Z."/>
            <person name="Hou R."/>
            <person name="Li X."/>
            <person name="Liu Y."/>
            <person name="Li H."/>
            <person name="Ning X."/>
            <person name="Lin Y."/>
            <person name="Zhao L."/>
            <person name="Xing Q."/>
            <person name="Dou J."/>
            <person name="Li Y."/>
            <person name="Mao J."/>
            <person name="Guo H."/>
            <person name="Dou H."/>
            <person name="Li T."/>
            <person name="Mu C."/>
            <person name="Jiang W."/>
            <person name="Fu Q."/>
            <person name="Fu X."/>
            <person name="Miao Y."/>
            <person name="Liu J."/>
            <person name="Yu Q."/>
            <person name="Li R."/>
            <person name="Liao H."/>
            <person name="Li X."/>
            <person name="Kong Y."/>
            <person name="Jiang Z."/>
            <person name="Chourrout D."/>
            <person name="Li R."/>
            <person name="Bao Z."/>
        </authorList>
    </citation>
    <scope>NUCLEOTIDE SEQUENCE [LARGE SCALE GENOMIC DNA]</scope>
    <source>
        <strain evidence="3 4">PY_sf001</strain>
    </source>
</reference>
<organism evidence="3 4">
    <name type="scientific">Mizuhopecten yessoensis</name>
    <name type="common">Japanese scallop</name>
    <name type="synonym">Patinopecten yessoensis</name>
    <dbReference type="NCBI Taxonomy" id="6573"/>
    <lineage>
        <taxon>Eukaryota</taxon>
        <taxon>Metazoa</taxon>
        <taxon>Spiralia</taxon>
        <taxon>Lophotrochozoa</taxon>
        <taxon>Mollusca</taxon>
        <taxon>Bivalvia</taxon>
        <taxon>Autobranchia</taxon>
        <taxon>Pteriomorphia</taxon>
        <taxon>Pectinida</taxon>
        <taxon>Pectinoidea</taxon>
        <taxon>Pectinidae</taxon>
        <taxon>Mizuhopecten</taxon>
    </lineage>
</organism>
<dbReference type="FunFam" id="3.80.10.10:FF:000152">
    <property type="entry name" value="F-box/LRR-repeat protein 4 isoform X1"/>
    <property type="match status" value="1"/>
</dbReference>
<protein>
    <submittedName>
        <fullName evidence="3">F-box/LRR-repeat protein 4</fullName>
    </submittedName>
</protein>
<dbReference type="STRING" id="6573.A0A210PSH5"/>
<accession>A0A210PSH5</accession>
<evidence type="ECO:0000313" key="4">
    <source>
        <dbReference type="Proteomes" id="UP000242188"/>
    </source>
</evidence>
<dbReference type="SUPFAM" id="SSF81383">
    <property type="entry name" value="F-box domain"/>
    <property type="match status" value="1"/>
</dbReference>
<feature type="domain" description="F-box" evidence="2">
    <location>
        <begin position="333"/>
        <end position="379"/>
    </location>
</feature>
<dbReference type="PANTHER" id="PTHR13318">
    <property type="entry name" value="PARTNER OF PAIRED, ISOFORM B-RELATED"/>
    <property type="match status" value="1"/>
</dbReference>
<dbReference type="CDD" id="cd22117">
    <property type="entry name" value="F-box_FBXL4"/>
    <property type="match status" value="1"/>
</dbReference>
<dbReference type="Pfam" id="PF12937">
    <property type="entry name" value="F-box-like"/>
    <property type="match status" value="1"/>
</dbReference>
<dbReference type="InterPro" id="IPR036047">
    <property type="entry name" value="F-box-like_dom_sf"/>
</dbReference>
<dbReference type="OrthoDB" id="2153609at2759"/>
<sequence>MSKKLLSCFGRRKDRTSRVMASESIHAYSALPNSGNRECQQKPSLVSQFSKEVTDFSSQYGSETSISYTACNLAGRSNIYPTYGDFTQACVFRTYGPWWNEVPSSRKKFNKRQADFCSEDFIEVSFDIEVYPCKLEIWETYNPGAVVKIVACDSSSGSDVDSGKARWQTIWKGEPEECPPKSRIFSPPLTNPFFKTKLIRLELCSVKCHYYTELDCIVMYGSLQPFPDLEHLSLIQQMEEYKNYSEPDNYVYMITSLMNQISVDASSQGEALDGNSTIYENKEGTVPVLEPKGEEEEKEEEEEEEVEVEGDRVEELPIDTTAVTQDDTIVEDNGFFDLLPEEVIQVILSYLDLSSLINTCCTCRLLQKQCSDSLQYTELNLQPYWYKVDSSVLASFQSRCGHLHHLNLSWCGGRNNTVSTAAFDKFLRMCGQELSTLYLANCTFVNSDVMKCIANFCPKLKDLDIQGCSKIDGTDLLHLQKIPNLTRLNLYRSLVDTNSLVSLIKVFKNLEALNIGSCIRINNFDEVCLALGKNCKKLVSVDFWRSKTITGDGLVALAQGCPDLEELDIGWCPGLRSGSASLIQLVQTCTKLKKLFLTANRNVCDVDLMAISTHSRQLQQLDILGTREVTRDAVLRVLQNCPKLTMFDVSFCMSIDFSCVEAWKKEFPHVNIKKSCQH</sequence>
<comment type="caution">
    <text evidence="3">The sequence shown here is derived from an EMBL/GenBank/DDBJ whole genome shotgun (WGS) entry which is preliminary data.</text>
</comment>